<feature type="domain" description="YdbS-like PH" evidence="3">
    <location>
        <begin position="444"/>
        <end position="519"/>
    </location>
</feature>
<dbReference type="RefSeq" id="WP_123879657.1">
    <property type="nucleotide sequence ID" value="NZ_RPFZ01000001.1"/>
</dbReference>
<feature type="transmembrane region" description="Helical" evidence="2">
    <location>
        <begin position="203"/>
        <end position="223"/>
    </location>
</feature>
<keyword evidence="2" id="KW-0472">Membrane</keyword>
<accession>A0A3N5CV40</accession>
<organism evidence="4 5">
    <name type="scientific">Aurantiacibacter spongiae</name>
    <dbReference type="NCBI Taxonomy" id="2488860"/>
    <lineage>
        <taxon>Bacteria</taxon>
        <taxon>Pseudomonadati</taxon>
        <taxon>Pseudomonadota</taxon>
        <taxon>Alphaproteobacteria</taxon>
        <taxon>Sphingomonadales</taxon>
        <taxon>Erythrobacteraceae</taxon>
        <taxon>Aurantiacibacter</taxon>
    </lineage>
</organism>
<sequence>MSAAAVAEAGLPEVAEIDEWQRVNRLSVLAESVRALARSALPVLAIFVGSAAQDGQGLSAIAPFAVPIVLGIVALNLGGSWLRWWRLRYRIGANDVRVEQGVLSRTARSVPYDRIQDVSLEQKLIPRLLGLVEVRFETGAGGKDELKLAYVTEAEGERLRETVRALAEEESGSAIPSEQGEGESSTAASEGGRTLFAMGPRRLFTYGLFNFSLVVFAILLGALQQFQGFVPFDPWGWLAAFVTDGGYVTTGSYLSHLGLAAQIAAALYFAGGIVVVGLASGVIITFLRDWKFRLERTTRGFRRRRGLLTKTDVMMPAHRVQAMKVSTGWLRRLFGWHGLSFISLAQDSGAANHDVAPFARMAEIAPIVEEAQFALPVDALDWRRSSRRYRTDRLLLSAGTCFIAAGAFLLAKAVLPADARGLGLGAVLMAAIGVMFAAQQAFLWRHQRHALDETFLFTRRHWLAPEMKIASRIKLQSVEISQGPLSRLRGYADLNLGLAGGKLAIPGLPLEEARRIRGEIVGSITAVDFAKLPR</sequence>
<feature type="domain" description="YdbS-like PH" evidence="3">
    <location>
        <begin position="84"/>
        <end position="162"/>
    </location>
</feature>
<dbReference type="InterPro" id="IPR014529">
    <property type="entry name" value="UCP026631"/>
</dbReference>
<feature type="transmembrane region" description="Helical" evidence="2">
    <location>
        <begin position="421"/>
        <end position="438"/>
    </location>
</feature>
<evidence type="ECO:0000313" key="5">
    <source>
        <dbReference type="Proteomes" id="UP000275232"/>
    </source>
</evidence>
<name>A0A3N5CV40_9SPHN</name>
<dbReference type="InterPro" id="IPR005182">
    <property type="entry name" value="YdbS-like_PH"/>
</dbReference>
<feature type="region of interest" description="Disordered" evidence="1">
    <location>
        <begin position="168"/>
        <end position="189"/>
    </location>
</feature>
<comment type="caution">
    <text evidence="4">The sequence shown here is derived from an EMBL/GenBank/DDBJ whole genome shotgun (WGS) entry which is preliminary data.</text>
</comment>
<gene>
    <name evidence="4" type="ORF">EG799_06635</name>
</gene>
<feature type="transmembrane region" description="Helical" evidence="2">
    <location>
        <begin position="263"/>
        <end position="287"/>
    </location>
</feature>
<feature type="domain" description="YdbS-like PH" evidence="3">
    <location>
        <begin position="292"/>
        <end position="339"/>
    </location>
</feature>
<reference evidence="4 5" key="1">
    <citation type="submission" date="2018-11" db="EMBL/GenBank/DDBJ databases">
        <title>Erythrobacter spongiae sp. nov., isolated from a marine sponge.</title>
        <authorList>
            <person name="Zhuang L."/>
            <person name="Luo L."/>
        </authorList>
    </citation>
    <scope>NUCLEOTIDE SEQUENCE [LARGE SCALE GENOMIC DNA]</scope>
    <source>
        <strain evidence="4 5">HN-E23</strain>
    </source>
</reference>
<dbReference type="PANTHER" id="PTHR34473:SF2">
    <property type="entry name" value="UPF0699 TRANSMEMBRANE PROTEIN YDBT"/>
    <property type="match status" value="1"/>
</dbReference>
<evidence type="ECO:0000256" key="2">
    <source>
        <dbReference type="SAM" id="Phobius"/>
    </source>
</evidence>
<proteinExistence type="predicted"/>
<evidence type="ECO:0000259" key="3">
    <source>
        <dbReference type="Pfam" id="PF03703"/>
    </source>
</evidence>
<dbReference type="Proteomes" id="UP000275232">
    <property type="component" value="Unassembled WGS sequence"/>
</dbReference>
<evidence type="ECO:0000256" key="1">
    <source>
        <dbReference type="SAM" id="MobiDB-lite"/>
    </source>
</evidence>
<keyword evidence="2" id="KW-0812">Transmembrane</keyword>
<dbReference type="AlphaFoldDB" id="A0A3N5CV40"/>
<dbReference type="EMBL" id="RPFZ01000001">
    <property type="protein sequence ID" value="RPF71320.1"/>
    <property type="molecule type" value="Genomic_DNA"/>
</dbReference>
<feature type="transmembrane region" description="Helical" evidence="2">
    <location>
        <begin position="394"/>
        <end position="415"/>
    </location>
</feature>
<dbReference type="OrthoDB" id="8481729at2"/>
<evidence type="ECO:0000313" key="4">
    <source>
        <dbReference type="EMBL" id="RPF71320.1"/>
    </source>
</evidence>
<dbReference type="PIRSF" id="PIRSF026631">
    <property type="entry name" value="UCP026631"/>
    <property type="match status" value="1"/>
</dbReference>
<keyword evidence="2" id="KW-1133">Transmembrane helix</keyword>
<dbReference type="PANTHER" id="PTHR34473">
    <property type="entry name" value="UPF0699 TRANSMEMBRANE PROTEIN YDBS"/>
    <property type="match status" value="1"/>
</dbReference>
<dbReference type="Pfam" id="PF03703">
    <property type="entry name" value="bPH_2"/>
    <property type="match status" value="3"/>
</dbReference>
<feature type="transmembrane region" description="Helical" evidence="2">
    <location>
        <begin position="58"/>
        <end position="82"/>
    </location>
</feature>
<protein>
    <recommendedName>
        <fullName evidence="3">YdbS-like PH domain-containing protein</fullName>
    </recommendedName>
</protein>
<keyword evidence="5" id="KW-1185">Reference proteome</keyword>